<proteinExistence type="predicted"/>
<dbReference type="Proteomes" id="UP000614047">
    <property type="component" value="Unassembled WGS sequence"/>
</dbReference>
<sequence length="147" mass="16639">MDVGVLDEELDPLYAANHDEEGSYFDFRAVMMAIIEWRTGVRFKGEWLDTQMPAIRLPGWVRPRRVLQSASFDPDLEAALSLATPLTLHAFTREMTELLVELGDLADEPEIPPLLEHLAQGVPLRDERYQGLDQMAYVSAANTKTPR</sequence>
<dbReference type="EMBL" id="JADOUA010000001">
    <property type="protein sequence ID" value="MBG6093838.1"/>
    <property type="molecule type" value="Genomic_DNA"/>
</dbReference>
<name>A0A931DSA2_9ACTN</name>
<organism evidence="1 2">
    <name type="scientific">Actinomadura viridis</name>
    <dbReference type="NCBI Taxonomy" id="58110"/>
    <lineage>
        <taxon>Bacteria</taxon>
        <taxon>Bacillati</taxon>
        <taxon>Actinomycetota</taxon>
        <taxon>Actinomycetes</taxon>
        <taxon>Streptosporangiales</taxon>
        <taxon>Thermomonosporaceae</taxon>
        <taxon>Actinomadura</taxon>
    </lineage>
</organism>
<evidence type="ECO:0000313" key="2">
    <source>
        <dbReference type="Proteomes" id="UP000614047"/>
    </source>
</evidence>
<dbReference type="RefSeq" id="WP_197015846.1">
    <property type="nucleotide sequence ID" value="NZ_BAABES010000003.1"/>
</dbReference>
<evidence type="ECO:0000313" key="1">
    <source>
        <dbReference type="EMBL" id="MBG6093838.1"/>
    </source>
</evidence>
<gene>
    <name evidence="1" type="ORF">IW256_007951</name>
</gene>
<keyword evidence="2" id="KW-1185">Reference proteome</keyword>
<comment type="caution">
    <text evidence="1">The sequence shown here is derived from an EMBL/GenBank/DDBJ whole genome shotgun (WGS) entry which is preliminary data.</text>
</comment>
<accession>A0A931DSA2</accession>
<dbReference type="AlphaFoldDB" id="A0A931DSA2"/>
<protein>
    <submittedName>
        <fullName evidence="1">Uncharacterized protein</fullName>
    </submittedName>
</protein>
<reference evidence="1" key="1">
    <citation type="submission" date="2020-11" db="EMBL/GenBank/DDBJ databases">
        <title>Sequencing the genomes of 1000 actinobacteria strains.</title>
        <authorList>
            <person name="Klenk H.-P."/>
        </authorList>
    </citation>
    <scope>NUCLEOTIDE SEQUENCE</scope>
    <source>
        <strain evidence="1">DSM 43175</strain>
    </source>
</reference>